<protein>
    <submittedName>
        <fullName evidence="1">Uncharacterized protein</fullName>
    </submittedName>
</protein>
<organism evidence="1 2">
    <name type="scientific">Mannheimia bovis</name>
    <dbReference type="NCBI Taxonomy" id="2770636"/>
    <lineage>
        <taxon>Bacteria</taxon>
        <taxon>Pseudomonadati</taxon>
        <taxon>Pseudomonadota</taxon>
        <taxon>Gammaproteobacteria</taxon>
        <taxon>Pasteurellales</taxon>
        <taxon>Pasteurellaceae</taxon>
        <taxon>Mannheimia</taxon>
    </lineage>
</organism>
<proteinExistence type="predicted"/>
<sequence length="76" mass="8767">MTDEALLHPLIRAGLPKARQRIKHYKEQGLITLQNGAVSLVKLAEQQIKDFAAWKKRESSKKTYQRLQQRAALVQK</sequence>
<dbReference type="AlphaFoldDB" id="A0A7H1BZV9"/>
<reference evidence="1 2" key="1">
    <citation type="submission" date="2020-09" db="EMBL/GenBank/DDBJ databases">
        <title>Mannheimia bovis sp.nov., isolated from a cow.</title>
        <authorList>
            <person name="Li F."/>
        </authorList>
    </citation>
    <scope>NUCLEOTIDE SEQUENCE [LARGE SCALE GENOMIC DNA]</scope>
    <source>
        <strain evidence="1 2">ZY190616</strain>
    </source>
</reference>
<accession>A0A7H1BZV9</accession>
<keyword evidence="2" id="KW-1185">Reference proteome</keyword>
<dbReference type="Proteomes" id="UP000576260">
    <property type="component" value="Chromosome"/>
</dbReference>
<dbReference type="KEGG" id="mbos:ICJ55_05675"/>
<dbReference type="EMBL" id="CP061280">
    <property type="protein sequence ID" value="QNS14264.1"/>
    <property type="molecule type" value="Genomic_DNA"/>
</dbReference>
<dbReference type="RefSeq" id="WP_188155927.1">
    <property type="nucleotide sequence ID" value="NZ_CP061280.1"/>
</dbReference>
<evidence type="ECO:0000313" key="2">
    <source>
        <dbReference type="Proteomes" id="UP000576260"/>
    </source>
</evidence>
<name>A0A7H1BZV9_9PAST</name>
<gene>
    <name evidence="1" type="ORF">ICJ55_05675</name>
</gene>
<evidence type="ECO:0000313" key="1">
    <source>
        <dbReference type="EMBL" id="QNS14264.1"/>
    </source>
</evidence>